<evidence type="ECO:0000313" key="1">
    <source>
        <dbReference type="EMBL" id="VEL07678.1"/>
    </source>
</evidence>
<proteinExistence type="predicted"/>
<organism evidence="1 2">
    <name type="scientific">Protopolystoma xenopodis</name>
    <dbReference type="NCBI Taxonomy" id="117903"/>
    <lineage>
        <taxon>Eukaryota</taxon>
        <taxon>Metazoa</taxon>
        <taxon>Spiralia</taxon>
        <taxon>Lophotrochozoa</taxon>
        <taxon>Platyhelminthes</taxon>
        <taxon>Monogenea</taxon>
        <taxon>Polyopisthocotylea</taxon>
        <taxon>Polystomatidea</taxon>
        <taxon>Polystomatidae</taxon>
        <taxon>Protopolystoma</taxon>
    </lineage>
</organism>
<reference evidence="1" key="1">
    <citation type="submission" date="2018-11" db="EMBL/GenBank/DDBJ databases">
        <authorList>
            <consortium name="Pathogen Informatics"/>
        </authorList>
    </citation>
    <scope>NUCLEOTIDE SEQUENCE</scope>
</reference>
<gene>
    <name evidence="1" type="ORF">PXEA_LOCUS1118</name>
</gene>
<name>A0A3S4ZYX2_9PLAT</name>
<keyword evidence="2" id="KW-1185">Reference proteome</keyword>
<sequence>MTSVAKQESPQMHLQWPCLPVDTEGVLFCIEDDAVELQSQSSDRKGLPLTFESLWSMRHLVHCHYTPIHHFCSIIFLPENVTRQSYPPCHQAMADPPK</sequence>
<protein>
    <submittedName>
        <fullName evidence="1">Uncharacterized protein</fullName>
    </submittedName>
</protein>
<dbReference type="EMBL" id="CAAALY010002252">
    <property type="protein sequence ID" value="VEL07678.1"/>
    <property type="molecule type" value="Genomic_DNA"/>
</dbReference>
<dbReference type="Proteomes" id="UP000784294">
    <property type="component" value="Unassembled WGS sequence"/>
</dbReference>
<accession>A0A3S4ZYX2</accession>
<evidence type="ECO:0000313" key="2">
    <source>
        <dbReference type="Proteomes" id="UP000784294"/>
    </source>
</evidence>
<dbReference type="AlphaFoldDB" id="A0A3S4ZYX2"/>
<comment type="caution">
    <text evidence="1">The sequence shown here is derived from an EMBL/GenBank/DDBJ whole genome shotgun (WGS) entry which is preliminary data.</text>
</comment>